<evidence type="ECO:0000313" key="7">
    <source>
        <dbReference type="EMBL" id="KAJ1993797.1"/>
    </source>
</evidence>
<gene>
    <name evidence="7" type="primary">MSD1</name>
    <name evidence="7" type="ORF">EDC05_001957</name>
</gene>
<dbReference type="GO" id="GO:0004815">
    <property type="term" value="F:aspartate-tRNA ligase activity"/>
    <property type="evidence" value="ECO:0007669"/>
    <property type="project" value="UniProtKB-EC"/>
</dbReference>
<evidence type="ECO:0000256" key="2">
    <source>
        <dbReference type="ARBA" id="ARBA00022741"/>
    </source>
</evidence>
<dbReference type="InterPro" id="IPR045864">
    <property type="entry name" value="aa-tRNA-synth_II/BPL/LPL"/>
</dbReference>
<feature type="domain" description="Aminoacyl-transfer RNA synthetases class-II family profile" evidence="6">
    <location>
        <begin position="157"/>
        <end position="529"/>
    </location>
</feature>
<reference evidence="7" key="1">
    <citation type="submission" date="2022-07" db="EMBL/GenBank/DDBJ databases">
        <title>Phylogenomic reconstructions and comparative analyses of Kickxellomycotina fungi.</title>
        <authorList>
            <person name="Reynolds N.K."/>
            <person name="Stajich J.E."/>
            <person name="Barry K."/>
            <person name="Grigoriev I.V."/>
            <person name="Crous P."/>
            <person name="Smith M.E."/>
        </authorList>
    </citation>
    <scope>NUCLEOTIDE SEQUENCE</scope>
    <source>
        <strain evidence="7">BCRC 34882</strain>
    </source>
</reference>
<organism evidence="7 8">
    <name type="scientific">Coemansia umbellata</name>
    <dbReference type="NCBI Taxonomy" id="1424467"/>
    <lineage>
        <taxon>Eukaryota</taxon>
        <taxon>Fungi</taxon>
        <taxon>Fungi incertae sedis</taxon>
        <taxon>Zoopagomycota</taxon>
        <taxon>Kickxellomycotina</taxon>
        <taxon>Kickxellomycetes</taxon>
        <taxon>Kickxellales</taxon>
        <taxon>Kickxellaceae</taxon>
        <taxon>Coemansia</taxon>
    </lineage>
</organism>
<dbReference type="HAMAP" id="MF_00044">
    <property type="entry name" value="Asp_tRNA_synth_type1"/>
    <property type="match status" value="1"/>
</dbReference>
<keyword evidence="8" id="KW-1185">Reference proteome</keyword>
<proteinExistence type="inferred from homology"/>
<dbReference type="EMBL" id="JANBQD010000016">
    <property type="protein sequence ID" value="KAJ1993797.1"/>
    <property type="molecule type" value="Genomic_DNA"/>
</dbReference>
<dbReference type="EC" id="6.1.1.12" evidence="7"/>
<dbReference type="CDD" id="cd00777">
    <property type="entry name" value="AspRS_core"/>
    <property type="match status" value="1"/>
</dbReference>
<dbReference type="Pfam" id="PF01336">
    <property type="entry name" value="tRNA_anti-codon"/>
    <property type="match status" value="1"/>
</dbReference>
<keyword evidence="1 7" id="KW-0436">Ligase</keyword>
<sequence length="559" mass="62505">MRTHTCGELTDSHVGQHVQLCGWVQSIRAASDTLLFVHLRDAYGSLQLLLEKSRMSEELFNEKKATLEQLAVDSLIAVNGIISKRPEGMAKGNSQACGIELFVSNISTLNVTEKLPFNPHIKANLPSEEIRLTHRHLDLRRTDLQHNIRTRSKATMAIRQFMDDNGFIDIETPILFKSTPEGAREFLVPTRVSLGACYALPQSPQQFKQMLMAAGFDRYFQIARCFRDEDLRADRQPEFTQVDMEMSFVSKNDIQCVMERLIQHVWRAVKCVDVQIPFKHLSFTEATNKYGSDKPDTRFGLEIAQTLWMCQEPHIVAEVLVIPNGANTISSRELTLLSELIRASKNNNESKPGDLVFVSERSTFVTPANTTLGRVRTAVAKILQAKGHLNIPNDQYNFLWIEDFPLFTRGEDDVLGKLSATHHPFTAPVAQDIPLLYSDPAKVHGQHYDLVLNGVELGGGSIRIHDAKLQSYIFESILKLDPMVQASFGHLITALGHGCPPHGGIALGLDRLIAILTNSQSLRDVIAFPKSANGRDIFMHSPAKAAAHQFAEYGLHIIE</sequence>
<dbReference type="InterPro" id="IPR006195">
    <property type="entry name" value="aa-tRNA-synth_II"/>
</dbReference>
<keyword evidence="3" id="KW-0067">ATP-binding</keyword>
<dbReference type="SUPFAM" id="SSF55681">
    <property type="entry name" value="Class II aaRS and biotin synthetases"/>
    <property type="match status" value="1"/>
</dbReference>
<evidence type="ECO:0000256" key="3">
    <source>
        <dbReference type="ARBA" id="ARBA00022840"/>
    </source>
</evidence>
<evidence type="ECO:0000313" key="8">
    <source>
        <dbReference type="Proteomes" id="UP001151295"/>
    </source>
</evidence>
<dbReference type="NCBIfam" id="TIGR00459">
    <property type="entry name" value="aspS_bact"/>
    <property type="match status" value="1"/>
</dbReference>
<evidence type="ECO:0000256" key="1">
    <source>
        <dbReference type="ARBA" id="ARBA00022598"/>
    </source>
</evidence>
<keyword evidence="5" id="KW-0030">Aminoacyl-tRNA synthetase</keyword>
<dbReference type="Proteomes" id="UP001151295">
    <property type="component" value="Unassembled WGS sequence"/>
</dbReference>
<dbReference type="PRINTS" id="PR01042">
    <property type="entry name" value="TRNASYNTHASP"/>
</dbReference>
<evidence type="ECO:0000259" key="6">
    <source>
        <dbReference type="PROSITE" id="PS50862"/>
    </source>
</evidence>
<dbReference type="InterPro" id="IPR004364">
    <property type="entry name" value="Aa-tRNA-synt_II"/>
</dbReference>
<dbReference type="InterPro" id="IPR047089">
    <property type="entry name" value="Asp-tRNA-ligase_1_N"/>
</dbReference>
<dbReference type="Gene3D" id="2.40.50.140">
    <property type="entry name" value="Nucleic acid-binding proteins"/>
    <property type="match status" value="1"/>
</dbReference>
<accession>A0ABQ8PRE0</accession>
<dbReference type="PANTHER" id="PTHR22594">
    <property type="entry name" value="ASPARTYL/LYSYL-TRNA SYNTHETASE"/>
    <property type="match status" value="1"/>
</dbReference>
<dbReference type="InterPro" id="IPR002312">
    <property type="entry name" value="Asp/Asn-tRNA-synth_IIb"/>
</dbReference>
<evidence type="ECO:0000256" key="4">
    <source>
        <dbReference type="ARBA" id="ARBA00022917"/>
    </source>
</evidence>
<dbReference type="Pfam" id="PF00152">
    <property type="entry name" value="tRNA-synt_2"/>
    <property type="match status" value="1"/>
</dbReference>
<protein>
    <submittedName>
        <fullName evidence="7">Aspartate--tRNA ligase msd1</fullName>
        <ecNumber evidence="7">6.1.1.12</ecNumber>
    </submittedName>
</protein>
<dbReference type="CDD" id="cd04317">
    <property type="entry name" value="EcAspRS_like_N"/>
    <property type="match status" value="1"/>
</dbReference>
<evidence type="ECO:0000256" key="5">
    <source>
        <dbReference type="ARBA" id="ARBA00023146"/>
    </source>
</evidence>
<comment type="caution">
    <text evidence="7">The sequence shown here is derived from an EMBL/GenBank/DDBJ whole genome shotgun (WGS) entry which is preliminary data.</text>
</comment>
<keyword evidence="2" id="KW-0547">Nucleotide-binding</keyword>
<name>A0ABQ8PRE0_9FUNG</name>
<dbReference type="InterPro" id="IPR004365">
    <property type="entry name" value="NA-bd_OB_tRNA"/>
</dbReference>
<dbReference type="InterPro" id="IPR004524">
    <property type="entry name" value="Asp-tRNA-ligase_1"/>
</dbReference>
<dbReference type="InterPro" id="IPR012340">
    <property type="entry name" value="NA-bd_OB-fold"/>
</dbReference>
<dbReference type="Gene3D" id="3.30.930.10">
    <property type="entry name" value="Bira Bifunctional Protein, Domain 2"/>
    <property type="match status" value="2"/>
</dbReference>
<dbReference type="PROSITE" id="PS50862">
    <property type="entry name" value="AA_TRNA_LIGASE_II"/>
    <property type="match status" value="1"/>
</dbReference>
<dbReference type="InterPro" id="IPR047090">
    <property type="entry name" value="AspRS_core"/>
</dbReference>
<dbReference type="SUPFAM" id="SSF50249">
    <property type="entry name" value="Nucleic acid-binding proteins"/>
    <property type="match status" value="1"/>
</dbReference>
<dbReference type="PANTHER" id="PTHR22594:SF5">
    <property type="entry name" value="ASPARTATE--TRNA LIGASE, MITOCHONDRIAL"/>
    <property type="match status" value="1"/>
</dbReference>
<keyword evidence="4" id="KW-0648">Protein biosynthesis</keyword>